<evidence type="ECO:0000256" key="1">
    <source>
        <dbReference type="SAM" id="Phobius"/>
    </source>
</evidence>
<keyword evidence="1" id="KW-0472">Membrane</keyword>
<dbReference type="KEGG" id="mon:G8E03_13365"/>
<reference evidence="2 3" key="1">
    <citation type="submission" date="2020-03" db="EMBL/GenBank/DDBJ databases">
        <title>Complete genome sequence of Monaibacterium sp. ALG8 with diverse plasmids.</title>
        <authorList>
            <person name="Sun C."/>
        </authorList>
    </citation>
    <scope>NUCLEOTIDE SEQUENCE [LARGE SCALE GENOMIC DNA]</scope>
    <source>
        <strain evidence="2 3">ALG8</strain>
    </source>
</reference>
<gene>
    <name evidence="2" type="ORF">G8E03_13365</name>
</gene>
<accession>A0A6G7VNQ4</accession>
<dbReference type="AlphaFoldDB" id="A0A6G7VNQ4"/>
<dbReference type="RefSeq" id="WP_166192837.1">
    <property type="nucleotide sequence ID" value="NZ_CP049811.1"/>
</dbReference>
<evidence type="ECO:0000313" key="3">
    <source>
        <dbReference type="Proteomes" id="UP000500791"/>
    </source>
</evidence>
<proteinExistence type="predicted"/>
<feature type="transmembrane region" description="Helical" evidence="1">
    <location>
        <begin position="41"/>
        <end position="61"/>
    </location>
</feature>
<keyword evidence="1" id="KW-1133">Transmembrane helix</keyword>
<protein>
    <submittedName>
        <fullName evidence="2">Uncharacterized protein</fullName>
    </submittedName>
</protein>
<organism evidence="2 3">
    <name type="scientific">Pontivivens nitratireducens</name>
    <dbReference type="NCBI Taxonomy" id="2758038"/>
    <lineage>
        <taxon>Bacteria</taxon>
        <taxon>Pseudomonadati</taxon>
        <taxon>Pseudomonadota</taxon>
        <taxon>Alphaproteobacteria</taxon>
        <taxon>Rhodobacterales</taxon>
        <taxon>Paracoccaceae</taxon>
        <taxon>Pontivivens</taxon>
    </lineage>
</organism>
<name>A0A6G7VNQ4_9RHOB</name>
<dbReference type="Proteomes" id="UP000500791">
    <property type="component" value="Chromosome"/>
</dbReference>
<keyword evidence="3" id="KW-1185">Reference proteome</keyword>
<keyword evidence="1" id="KW-0812">Transmembrane</keyword>
<sequence length="118" mass="13439">MSKFEVKVVDGTPTKRPERAIKRLRRRIGGTIKAVLLRPRLIVLTGIAGFFIFVGTPHVGWDYQCRHPMRGFGSCNSVAWCAYYGIQGRREERPAYGERCKLVTFLPLDINKMIEGVL</sequence>
<evidence type="ECO:0000313" key="2">
    <source>
        <dbReference type="EMBL" id="QIK41651.1"/>
    </source>
</evidence>
<dbReference type="EMBL" id="CP049811">
    <property type="protein sequence ID" value="QIK41651.1"/>
    <property type="molecule type" value="Genomic_DNA"/>
</dbReference>